<dbReference type="AlphaFoldDB" id="A0A9R0EPA6"/>
<organism evidence="2 3">
    <name type="scientific">Spodoptera frugiperda</name>
    <name type="common">Fall armyworm</name>
    <dbReference type="NCBI Taxonomy" id="7108"/>
    <lineage>
        <taxon>Eukaryota</taxon>
        <taxon>Metazoa</taxon>
        <taxon>Ecdysozoa</taxon>
        <taxon>Arthropoda</taxon>
        <taxon>Hexapoda</taxon>
        <taxon>Insecta</taxon>
        <taxon>Pterygota</taxon>
        <taxon>Neoptera</taxon>
        <taxon>Endopterygota</taxon>
        <taxon>Lepidoptera</taxon>
        <taxon>Glossata</taxon>
        <taxon>Ditrysia</taxon>
        <taxon>Noctuoidea</taxon>
        <taxon>Noctuidae</taxon>
        <taxon>Amphipyrinae</taxon>
        <taxon>Spodoptera</taxon>
    </lineage>
</organism>
<evidence type="ECO:0000256" key="1">
    <source>
        <dbReference type="SAM" id="Phobius"/>
    </source>
</evidence>
<gene>
    <name evidence="3" type="primary">LOC118275613</name>
</gene>
<feature type="transmembrane region" description="Helical" evidence="1">
    <location>
        <begin position="6"/>
        <end position="25"/>
    </location>
</feature>
<name>A0A9R0EPA6_SPOFR</name>
<sequence>MLLKIYIGAIMLLILLQVIHLSARIGRHRTKSMHKPKAEKRSICVGSKWKTVGSYRFWQRVACAQRRSNDTGPTTDVMDLLPSEEAGPARDMVYDPNYGHEPYWADGGWVFDKFVPNKTGSKYICGVRCALMFLEYGKICAQNKNNDRKTFESFCAMKSFDCHDRDKWTPLYRGDCYRDLRPFYTWNAVGRAKSAINEVSKRHKHLDPYVGPATE</sequence>
<reference evidence="3" key="1">
    <citation type="submission" date="2025-08" db="UniProtKB">
        <authorList>
            <consortium name="RefSeq"/>
        </authorList>
    </citation>
    <scope>IDENTIFICATION</scope>
    <source>
        <tissue evidence="3">Whole larval tissue</tissue>
    </source>
</reference>
<keyword evidence="1" id="KW-0812">Transmembrane</keyword>
<keyword evidence="1" id="KW-0472">Membrane</keyword>
<keyword evidence="2" id="KW-1185">Reference proteome</keyword>
<dbReference type="OrthoDB" id="7478217at2759"/>
<evidence type="ECO:0000313" key="3">
    <source>
        <dbReference type="RefSeq" id="XP_035449527.2"/>
    </source>
</evidence>
<dbReference type="Gene3D" id="3.30.60.30">
    <property type="match status" value="1"/>
</dbReference>
<proteinExistence type="predicted"/>
<dbReference type="RefSeq" id="XP_035449527.2">
    <property type="nucleotide sequence ID" value="XM_035593634.2"/>
</dbReference>
<keyword evidence="1" id="KW-1133">Transmembrane helix</keyword>
<evidence type="ECO:0000313" key="2">
    <source>
        <dbReference type="Proteomes" id="UP000829999"/>
    </source>
</evidence>
<accession>A0A9R0EPA6</accession>
<dbReference type="Proteomes" id="UP000829999">
    <property type="component" value="Chromosome 8"/>
</dbReference>
<protein>
    <submittedName>
        <fullName evidence="3">Uncharacterized protein LOC118275613 isoform X1</fullName>
    </submittedName>
</protein>
<dbReference type="GeneID" id="118275613"/>